<dbReference type="Gene3D" id="3.30.450.40">
    <property type="match status" value="1"/>
</dbReference>
<comment type="caution">
    <text evidence="7">The sequence shown here is derived from an EMBL/GenBank/DDBJ whole genome shotgun (WGS) entry which is preliminary data.</text>
</comment>
<dbReference type="SUPFAM" id="SSF46785">
    <property type="entry name" value="Winged helix' DNA-binding domain"/>
    <property type="match status" value="1"/>
</dbReference>
<dbReference type="InterPro" id="IPR036388">
    <property type="entry name" value="WH-like_DNA-bd_sf"/>
</dbReference>
<dbReference type="RefSeq" id="WP_114347665.1">
    <property type="nucleotide sequence ID" value="NZ_QPJL01000001.1"/>
</dbReference>
<protein>
    <submittedName>
        <fullName evidence="7">IclR family transcriptional regulator</fullName>
    </submittedName>
</protein>
<dbReference type="SUPFAM" id="SSF55781">
    <property type="entry name" value="GAF domain-like"/>
    <property type="match status" value="1"/>
</dbReference>
<dbReference type="PROSITE" id="PS51077">
    <property type="entry name" value="HTH_ICLR"/>
    <property type="match status" value="1"/>
</dbReference>
<evidence type="ECO:0000256" key="1">
    <source>
        <dbReference type="ARBA" id="ARBA00023015"/>
    </source>
</evidence>
<dbReference type="PANTHER" id="PTHR30136">
    <property type="entry name" value="HELIX-TURN-HELIX TRANSCRIPTIONAL REGULATOR, ICLR FAMILY"/>
    <property type="match status" value="1"/>
</dbReference>
<dbReference type="GO" id="GO:0045892">
    <property type="term" value="P:negative regulation of DNA-templated transcription"/>
    <property type="evidence" value="ECO:0007669"/>
    <property type="project" value="TreeGrafter"/>
</dbReference>
<evidence type="ECO:0000256" key="3">
    <source>
        <dbReference type="ARBA" id="ARBA00023163"/>
    </source>
</evidence>
<dbReference type="OrthoDB" id="6057486at2"/>
<keyword evidence="1" id="KW-0805">Transcription regulation</keyword>
<feature type="domain" description="HTH iclR-type" evidence="5">
    <location>
        <begin position="25"/>
        <end position="87"/>
    </location>
</feature>
<keyword evidence="2" id="KW-0238">DNA-binding</keyword>
<dbReference type="EMBL" id="QPJL01000001">
    <property type="protein sequence ID" value="RCW88932.1"/>
    <property type="molecule type" value="Genomic_DNA"/>
</dbReference>
<dbReference type="Gene3D" id="1.10.10.10">
    <property type="entry name" value="Winged helix-like DNA-binding domain superfamily/Winged helix DNA-binding domain"/>
    <property type="match status" value="1"/>
</dbReference>
<dbReference type="InterPro" id="IPR029016">
    <property type="entry name" value="GAF-like_dom_sf"/>
</dbReference>
<name>A0A368Z903_9RHOB</name>
<gene>
    <name evidence="7" type="ORF">DFP89_101370</name>
</gene>
<feature type="domain" description="IclR-ED" evidence="6">
    <location>
        <begin position="88"/>
        <end position="269"/>
    </location>
</feature>
<evidence type="ECO:0000259" key="6">
    <source>
        <dbReference type="PROSITE" id="PS51078"/>
    </source>
</evidence>
<keyword evidence="8" id="KW-1185">Reference proteome</keyword>
<dbReference type="AlphaFoldDB" id="A0A368Z903"/>
<proteinExistence type="predicted"/>
<evidence type="ECO:0000259" key="5">
    <source>
        <dbReference type="PROSITE" id="PS51077"/>
    </source>
</evidence>
<dbReference type="SMART" id="SM00346">
    <property type="entry name" value="HTH_ICLR"/>
    <property type="match status" value="1"/>
</dbReference>
<evidence type="ECO:0000313" key="8">
    <source>
        <dbReference type="Proteomes" id="UP000253345"/>
    </source>
</evidence>
<dbReference type="InterPro" id="IPR050707">
    <property type="entry name" value="HTH_MetabolicPath_Reg"/>
</dbReference>
<dbReference type="GO" id="GO:0003700">
    <property type="term" value="F:DNA-binding transcription factor activity"/>
    <property type="evidence" value="ECO:0007669"/>
    <property type="project" value="TreeGrafter"/>
</dbReference>
<dbReference type="Pfam" id="PF01614">
    <property type="entry name" value="IclR_C"/>
    <property type="match status" value="1"/>
</dbReference>
<organism evidence="7 8">
    <name type="scientific">Paracoccus lutimaris</name>
    <dbReference type="NCBI Taxonomy" id="1490030"/>
    <lineage>
        <taxon>Bacteria</taxon>
        <taxon>Pseudomonadati</taxon>
        <taxon>Pseudomonadota</taxon>
        <taxon>Alphaproteobacteria</taxon>
        <taxon>Rhodobacterales</taxon>
        <taxon>Paracoccaceae</taxon>
        <taxon>Paracoccus</taxon>
    </lineage>
</organism>
<evidence type="ECO:0000256" key="2">
    <source>
        <dbReference type="ARBA" id="ARBA00023125"/>
    </source>
</evidence>
<dbReference type="Proteomes" id="UP000253345">
    <property type="component" value="Unassembled WGS sequence"/>
</dbReference>
<accession>A0A368Z903</accession>
<sequence length="277" mass="30233">MARKPTETAEDIPEDPPSAADRYRAPALDKGLDILEVLASQARGLTRAEIVKEMGLGPSQIYRMLERLVARGYVTRLEGGDRYALTMKLFLLGTGHPPLRRLIAQAQPMMDDFSRELRQSCHLVVPEHGCGIIIAQASPPAHWEFRARVGAQLDLFTTGSGMTLLAFQHPRQLAETLGRWGIADAASRLRHAEPELTEIRRQGFRLAPSAQAVGVTDLSVPVRGPAGDAMAVITCAYIEHPDDPRADMRSATLTSLIALAQSLSLDHDRPGTDLHPG</sequence>
<dbReference type="GO" id="GO:0003677">
    <property type="term" value="F:DNA binding"/>
    <property type="evidence" value="ECO:0007669"/>
    <property type="project" value="UniProtKB-KW"/>
</dbReference>
<keyword evidence="3" id="KW-0804">Transcription</keyword>
<dbReference type="PROSITE" id="PS51078">
    <property type="entry name" value="ICLR_ED"/>
    <property type="match status" value="1"/>
</dbReference>
<feature type="region of interest" description="Disordered" evidence="4">
    <location>
        <begin position="1"/>
        <end position="22"/>
    </location>
</feature>
<dbReference type="Pfam" id="PF09339">
    <property type="entry name" value="HTH_IclR"/>
    <property type="match status" value="1"/>
</dbReference>
<evidence type="ECO:0000256" key="4">
    <source>
        <dbReference type="SAM" id="MobiDB-lite"/>
    </source>
</evidence>
<dbReference type="InterPro" id="IPR036390">
    <property type="entry name" value="WH_DNA-bd_sf"/>
</dbReference>
<reference evidence="7 8" key="1">
    <citation type="submission" date="2018-07" db="EMBL/GenBank/DDBJ databases">
        <title>Genomic Encyclopedia of Type Strains, Phase III (KMG-III): the genomes of soil and plant-associated and newly described type strains.</title>
        <authorList>
            <person name="Whitman W."/>
        </authorList>
    </citation>
    <scope>NUCLEOTIDE SEQUENCE [LARGE SCALE GENOMIC DNA]</scope>
    <source>
        <strain evidence="7 8">CECT 8525</strain>
    </source>
</reference>
<dbReference type="InterPro" id="IPR005471">
    <property type="entry name" value="Tscrpt_reg_IclR_N"/>
</dbReference>
<evidence type="ECO:0000313" key="7">
    <source>
        <dbReference type="EMBL" id="RCW88932.1"/>
    </source>
</evidence>
<dbReference type="InterPro" id="IPR014757">
    <property type="entry name" value="Tscrpt_reg_IclR_C"/>
</dbReference>
<dbReference type="PANTHER" id="PTHR30136:SF7">
    <property type="entry name" value="HTH-TYPE TRANSCRIPTIONAL REGULATOR KDGR-RELATED"/>
    <property type="match status" value="1"/>
</dbReference>